<reference evidence="1" key="1">
    <citation type="submission" date="2014-11" db="EMBL/GenBank/DDBJ databases">
        <authorList>
            <person name="Amaro Gonzalez C."/>
        </authorList>
    </citation>
    <scope>NUCLEOTIDE SEQUENCE</scope>
</reference>
<organism evidence="1">
    <name type="scientific">Anguilla anguilla</name>
    <name type="common">European freshwater eel</name>
    <name type="synonym">Muraena anguilla</name>
    <dbReference type="NCBI Taxonomy" id="7936"/>
    <lineage>
        <taxon>Eukaryota</taxon>
        <taxon>Metazoa</taxon>
        <taxon>Chordata</taxon>
        <taxon>Craniata</taxon>
        <taxon>Vertebrata</taxon>
        <taxon>Euteleostomi</taxon>
        <taxon>Actinopterygii</taxon>
        <taxon>Neopterygii</taxon>
        <taxon>Teleostei</taxon>
        <taxon>Anguilliformes</taxon>
        <taxon>Anguillidae</taxon>
        <taxon>Anguilla</taxon>
    </lineage>
</organism>
<accession>A0A0E9TPF5</accession>
<evidence type="ECO:0000313" key="1">
    <source>
        <dbReference type="EMBL" id="JAH54618.1"/>
    </source>
</evidence>
<dbReference type="EMBL" id="GBXM01053959">
    <property type="protein sequence ID" value="JAH54618.1"/>
    <property type="molecule type" value="Transcribed_RNA"/>
</dbReference>
<protein>
    <submittedName>
        <fullName evidence="1">Uncharacterized protein</fullName>
    </submittedName>
</protein>
<sequence>MKTELETKGKRECESCDPLFGLP</sequence>
<proteinExistence type="predicted"/>
<name>A0A0E9TPF5_ANGAN</name>
<reference evidence="1" key="2">
    <citation type="journal article" date="2015" name="Fish Shellfish Immunol.">
        <title>Early steps in the European eel (Anguilla anguilla)-Vibrio vulnificus interaction in the gills: Role of the RtxA13 toxin.</title>
        <authorList>
            <person name="Callol A."/>
            <person name="Pajuelo D."/>
            <person name="Ebbesson L."/>
            <person name="Teles M."/>
            <person name="MacKenzie S."/>
            <person name="Amaro C."/>
        </authorList>
    </citation>
    <scope>NUCLEOTIDE SEQUENCE</scope>
</reference>
<dbReference type="AlphaFoldDB" id="A0A0E9TPF5"/>